<keyword evidence="2" id="KW-1185">Reference proteome</keyword>
<dbReference type="Proteomes" id="UP001057402">
    <property type="component" value="Chromosome 3"/>
</dbReference>
<name>A0ACB9RVV4_9MYRT</name>
<dbReference type="EMBL" id="CM042882">
    <property type="protein sequence ID" value="KAI4383220.1"/>
    <property type="molecule type" value="Genomic_DNA"/>
</dbReference>
<accession>A0ACB9RVV4</accession>
<proteinExistence type="predicted"/>
<comment type="caution">
    <text evidence="1">The sequence shown here is derived from an EMBL/GenBank/DDBJ whole genome shotgun (WGS) entry which is preliminary data.</text>
</comment>
<protein>
    <submittedName>
        <fullName evidence="1">Uncharacterized protein</fullName>
    </submittedName>
</protein>
<reference evidence="2" key="1">
    <citation type="journal article" date="2023" name="Front. Plant Sci.">
        <title>Chromosomal-level genome assembly of Melastoma candidum provides insights into trichome evolution.</title>
        <authorList>
            <person name="Zhong Y."/>
            <person name="Wu W."/>
            <person name="Sun C."/>
            <person name="Zou P."/>
            <person name="Liu Y."/>
            <person name="Dai S."/>
            <person name="Zhou R."/>
        </authorList>
    </citation>
    <scope>NUCLEOTIDE SEQUENCE [LARGE SCALE GENOMIC DNA]</scope>
</reference>
<gene>
    <name evidence="1" type="ORF">MLD38_009086</name>
</gene>
<sequence>MEAASPKGSWTSASSSPYSSPNVGALLKIKVLSWSQETGLPASVLVRLGDRHFNLHKFPLSRSGFFKQKLMVSTEVEIPEPFPGGPETFERIILFLYGSSMSVNSSNVAALRCAAEFLQMTEDHWTGNLCQKFDLYLNQVVLQNWDDTLIVLQKCQDLLPWAENLLIVSRCIESLAFMACMEILDPRGDGESQ</sequence>
<evidence type="ECO:0000313" key="2">
    <source>
        <dbReference type="Proteomes" id="UP001057402"/>
    </source>
</evidence>
<organism evidence="1 2">
    <name type="scientific">Melastoma candidum</name>
    <dbReference type="NCBI Taxonomy" id="119954"/>
    <lineage>
        <taxon>Eukaryota</taxon>
        <taxon>Viridiplantae</taxon>
        <taxon>Streptophyta</taxon>
        <taxon>Embryophyta</taxon>
        <taxon>Tracheophyta</taxon>
        <taxon>Spermatophyta</taxon>
        <taxon>Magnoliopsida</taxon>
        <taxon>eudicotyledons</taxon>
        <taxon>Gunneridae</taxon>
        <taxon>Pentapetalae</taxon>
        <taxon>rosids</taxon>
        <taxon>malvids</taxon>
        <taxon>Myrtales</taxon>
        <taxon>Melastomataceae</taxon>
        <taxon>Melastomatoideae</taxon>
        <taxon>Melastomateae</taxon>
        <taxon>Melastoma</taxon>
    </lineage>
</organism>
<evidence type="ECO:0000313" key="1">
    <source>
        <dbReference type="EMBL" id="KAI4383220.1"/>
    </source>
</evidence>